<proteinExistence type="predicted"/>
<comment type="caution">
    <text evidence="2">The sequence shown here is derived from an EMBL/GenBank/DDBJ whole genome shotgun (WGS) entry which is preliminary data.</text>
</comment>
<name>A0AAV6K1R0_9ERIC</name>
<dbReference type="Proteomes" id="UP000823749">
    <property type="component" value="Chromosome 6"/>
</dbReference>
<evidence type="ECO:0000313" key="2">
    <source>
        <dbReference type="EMBL" id="KAG5546319.1"/>
    </source>
</evidence>
<organism evidence="2 3">
    <name type="scientific">Rhododendron griersonianum</name>
    <dbReference type="NCBI Taxonomy" id="479676"/>
    <lineage>
        <taxon>Eukaryota</taxon>
        <taxon>Viridiplantae</taxon>
        <taxon>Streptophyta</taxon>
        <taxon>Embryophyta</taxon>
        <taxon>Tracheophyta</taxon>
        <taxon>Spermatophyta</taxon>
        <taxon>Magnoliopsida</taxon>
        <taxon>eudicotyledons</taxon>
        <taxon>Gunneridae</taxon>
        <taxon>Pentapetalae</taxon>
        <taxon>asterids</taxon>
        <taxon>Ericales</taxon>
        <taxon>Ericaceae</taxon>
        <taxon>Ericoideae</taxon>
        <taxon>Rhodoreae</taxon>
        <taxon>Rhododendron</taxon>
    </lineage>
</organism>
<protein>
    <submittedName>
        <fullName evidence="2">Uncharacterized protein</fullName>
    </submittedName>
</protein>
<sequence length="657" mass="72970">MKILSNNCFLIILLLFLSGAVQIKGGEYCTCLNRASPCFYKQLPCPAECPSQNPSDPMAKVCYINCDSPMCTPQCKTRKPNCNTPGAACLDPRFIGADGTVFYFHGKRNENFTLVSDLDLQINARFIGLRPAGRNRDNTWIQALGILFGSYCFSVEAIKAETWEDEIDHLKFSYNGKELVIPETFPSLWVSAQNDLKVERTSRKNSVLVTLPEVAEISVNVVPVTKEDDRIHNYQIPLDDCFAHLEVQFKFYGLSTKVEGVLGRTYQPDFKNPAKPGVAMPVVGGENKYRTTSLLSADCDSCVFSPVGVHSKDESLARDVVQIIVNNQFTRRVKVEIRMVQIKADYCTCTSYNSHCYYKQLPCPAECPSENPSNPMAKVCYIDCDSPMCTPVCRTRKPNCNTPGAACLDPRFIGADGTVFYFHGKSNEHFSLVSDLDLQINARFIGLRPAGRSRDYTWIQALGILSGSHSFSVEAVKAATWEDEIDHLKFSYNGKELAIPETYPSLWLSAQNDLKVQRTSRKNSVLVTLPGVAEISVNVVPVTREDDRIHNYQIPSDDCFAHLEVQFKFYDLSTRVEGVLGRTYQPDFKNPAKQGVAMPVVGGENKYRTTSLLSADCGSCVFSPVGVHNKDESLVMDFGLLDCTAGANSGNGIVCRK</sequence>
<evidence type="ECO:0000313" key="3">
    <source>
        <dbReference type="Proteomes" id="UP000823749"/>
    </source>
</evidence>
<feature type="chain" id="PRO_5043831907" evidence="1">
    <location>
        <begin position="26"/>
        <end position="657"/>
    </location>
</feature>
<dbReference type="InterPro" id="IPR009646">
    <property type="entry name" value="Root_cap"/>
</dbReference>
<dbReference type="PANTHER" id="PTHR31656">
    <property type="entry name" value="ROOT CAP DOMAIN-CONTAINING PROTEIN"/>
    <property type="match status" value="1"/>
</dbReference>
<feature type="signal peptide" evidence="1">
    <location>
        <begin position="1"/>
        <end position="25"/>
    </location>
</feature>
<accession>A0AAV6K1R0</accession>
<keyword evidence="3" id="KW-1185">Reference proteome</keyword>
<dbReference type="AlphaFoldDB" id="A0AAV6K1R0"/>
<evidence type="ECO:0000256" key="1">
    <source>
        <dbReference type="SAM" id="SignalP"/>
    </source>
</evidence>
<dbReference type="Pfam" id="PF06830">
    <property type="entry name" value="Root_cap"/>
    <property type="match status" value="2"/>
</dbReference>
<gene>
    <name evidence="2" type="ORF">RHGRI_018481</name>
</gene>
<keyword evidence="1" id="KW-0732">Signal</keyword>
<dbReference type="EMBL" id="JACTNZ010000006">
    <property type="protein sequence ID" value="KAG5546319.1"/>
    <property type="molecule type" value="Genomic_DNA"/>
</dbReference>
<reference evidence="2 3" key="1">
    <citation type="submission" date="2020-08" db="EMBL/GenBank/DDBJ databases">
        <title>Plant Genome Project.</title>
        <authorList>
            <person name="Zhang R.-G."/>
        </authorList>
    </citation>
    <scope>NUCLEOTIDE SEQUENCE [LARGE SCALE GENOMIC DNA]</scope>
    <source>
        <strain evidence="2">WSP0</strain>
        <tissue evidence="2">Leaf</tissue>
    </source>
</reference>